<dbReference type="STRING" id="47678.ERS852494_01609"/>
<proteinExistence type="predicted"/>
<gene>
    <name evidence="2" type="ORF">ERS852494_01609</name>
</gene>
<dbReference type="Proteomes" id="UP000095657">
    <property type="component" value="Unassembled WGS sequence"/>
</dbReference>
<accession>A0A174KXN9</accession>
<protein>
    <submittedName>
        <fullName evidence="2">Mu-like prophage protein gp29</fullName>
    </submittedName>
</protein>
<sequence length="449" mass="51033">MKGNTITTGGNIPLPRQQRPSTIILTQTRRFGIDIGSYMNALRAAESIDFPQRAKLYDLFEDILMDPHLSSVINKRKSAILCSVIEYRRGGKPDEKINEQLRSPWFLRFLGDAFDAIPQGNTLVQFYRDKKTGWLNYIFIPRKHYDPVRKLILKRQHDITGIPWDEFDDLLFIGEPRSLGELAKAAPWVIYKRNSTADWAQFAEIFGMPMRKYTYDPDDESALEQLKENDAAQGSASSWFLPDGCNMDLVESGNKTGSSDLYKSLVDTCNSEISKLFLGNTLTTEAGTKGSQALGTVHGKVEERIAQSDRKFILNLLNYEMTDIFLHLGINTSGGEFCFAEPKMIDPTTKMNLFTQASSLGLEISKKQMYDELGLECPENEKDTIKRPQASFFLPQINDIEEVEEDEEKRNAPPEKKSPEKKKGGFRNWWKSFFVKAPEAGNHGAPLEW</sequence>
<feature type="region of interest" description="Disordered" evidence="1">
    <location>
        <begin position="397"/>
        <end position="424"/>
    </location>
</feature>
<dbReference type="InterPro" id="IPR009279">
    <property type="entry name" value="Portal_Mu"/>
</dbReference>
<organism evidence="2 3">
    <name type="scientific">Bacteroides caccae</name>
    <dbReference type="NCBI Taxonomy" id="47678"/>
    <lineage>
        <taxon>Bacteria</taxon>
        <taxon>Pseudomonadati</taxon>
        <taxon>Bacteroidota</taxon>
        <taxon>Bacteroidia</taxon>
        <taxon>Bacteroidales</taxon>
        <taxon>Bacteroidaceae</taxon>
        <taxon>Bacteroides</taxon>
    </lineage>
</organism>
<evidence type="ECO:0000313" key="2">
    <source>
        <dbReference type="EMBL" id="CUP14568.1"/>
    </source>
</evidence>
<reference evidence="2 3" key="1">
    <citation type="submission" date="2015-09" db="EMBL/GenBank/DDBJ databases">
        <authorList>
            <consortium name="Pathogen Informatics"/>
        </authorList>
    </citation>
    <scope>NUCLEOTIDE SEQUENCE [LARGE SCALE GENOMIC DNA]</scope>
    <source>
        <strain evidence="2 3">2789STDY5834880</strain>
    </source>
</reference>
<evidence type="ECO:0000313" key="3">
    <source>
        <dbReference type="Proteomes" id="UP000095657"/>
    </source>
</evidence>
<dbReference type="RefSeq" id="WP_055171077.1">
    <property type="nucleotide sequence ID" value="NZ_CZAI01000003.1"/>
</dbReference>
<name>A0A174KXN9_9BACE</name>
<dbReference type="EMBL" id="CZAI01000003">
    <property type="protein sequence ID" value="CUP14568.1"/>
    <property type="molecule type" value="Genomic_DNA"/>
</dbReference>
<dbReference type="Pfam" id="PF06074">
    <property type="entry name" value="Portal_Mu"/>
    <property type="match status" value="1"/>
</dbReference>
<evidence type="ECO:0000256" key="1">
    <source>
        <dbReference type="SAM" id="MobiDB-lite"/>
    </source>
</evidence>
<feature type="compositionally biased region" description="Basic and acidic residues" evidence="1">
    <location>
        <begin position="408"/>
        <end position="423"/>
    </location>
</feature>
<dbReference type="AlphaFoldDB" id="A0A174KXN9"/>